<protein>
    <submittedName>
        <fullName evidence="1">Uncharacterized protein</fullName>
    </submittedName>
</protein>
<evidence type="ECO:0000313" key="1">
    <source>
        <dbReference type="EMBL" id="KAI3367518.1"/>
    </source>
</evidence>
<feature type="non-terminal residue" evidence="1">
    <location>
        <position position="1"/>
    </location>
</feature>
<sequence>QDRLCLFTFANKVTLKTFVSNMAVCIPLSVKMSPSASLGFKLLLTQRFFSTKLQKSLTELCRRGYSAKAQQEVEESRLSGSGFSGPLDHYSGLIRGGALRDDEHQRAVLQTLDQLHKKLRGYSNTPASIFSKFFKKPKPPKGYYIYGDVGTGKTMVMDMFYSYVETEKKKRVHFHGFMLDVHKRIHRLKQSMPKRKAGKMAKSYDPIAPVAEEISEEACLLCFDEFQVTDIADAMILKQLFENLFLNGVVVVATSNRPPEDLYKNGLQRVNFVPFIAVLQKYCQTLRLDSGIDYRKRNRPSAGKLYFLSSEPDVEATLDKMFDELAFKQNDITRPRVMNVHNRKVRLSKACGTIADCTFEELCDRPLGASDYLEMSRLFDTVFIRHIPQLTLNKKTQARRLITLVDALYEHKVRMVILADELLEDIFVHDDDHGHDESHILMDDLGLKRDEASSLSIFSGEEEKFAFQRTVSRLTEMQTEEYWVEGDRSTKSQRADLSLPTFLHSARPPAALRSDDKELGKGNGQDGSCARSDKADVGALSHRHTELNMAEAPRTEPPSNVEIDPDFEPQKRPRSCTWPLPRPESGAGKPGANDTDVIPEEEDDEGGSSSGSGDAQKPGGGGGGGGGVAAAAPLETSSISQPVEVQRGPRREEAADGSPSSAQTPPSAAPGGSASQQLRKSSARRNAWGNYSYADLITQAIESSPEKRLTLSQIYDWMVRSVPYFKDKGDSNSSAGWKNSIRHNLSLHSRFVKVQNEGTGKSSWWMVNPEGGKGGKAPRRRAVSMDNSKYIKGARGRATKKKASLQAAQDGSSESSSSLSKWTGSPTSRSSDELDAWTDFRSRTNSNASTLSGRLSPILANLELDEVPDDDSPLSPMLYSSPSSMSPSTGPTGLSDLAGTMNLNDGLSDNLMDDLLDNISLTASQQPPPGEEDNGANGQGSSVFTFSCSGSSLGSPSGSYGPNPLFSPPSITSLRQSPMQTIQENKQTTFSCISHFSDHQTLQDLLSLDSHSHSNVMLTQSDPLMSQASTAIALQNSRRNAMLLRKDHMLVNHTGAGQAQSSSVPGWQAGLSTSDNDAGHNDAKQPHLKSPSKNASMQLGSGLSGQDRFPADLDLDVFNGSLECDMDSIIRNELMEADCLDLSFDSRLTSAQNGNRNSGSFSSSKQTSPHSWVPS</sequence>
<evidence type="ECO:0000313" key="2">
    <source>
        <dbReference type="Proteomes" id="UP000831701"/>
    </source>
</evidence>
<dbReference type="EMBL" id="CM041539">
    <property type="protein sequence ID" value="KAI3367518.1"/>
    <property type="molecule type" value="Genomic_DNA"/>
</dbReference>
<name>A0ACB8WI34_9TELE</name>
<reference evidence="1" key="1">
    <citation type="submission" date="2022-04" db="EMBL/GenBank/DDBJ databases">
        <title>Jade perch genome.</title>
        <authorList>
            <person name="Chao B."/>
        </authorList>
    </citation>
    <scope>NUCLEOTIDE SEQUENCE</scope>
    <source>
        <strain evidence="1">CB-2022</strain>
    </source>
</reference>
<keyword evidence="2" id="KW-1185">Reference proteome</keyword>
<accession>A0ACB8WI34</accession>
<gene>
    <name evidence="1" type="ORF">L3Q82_026372</name>
</gene>
<dbReference type="Proteomes" id="UP000831701">
    <property type="component" value="Chromosome 9"/>
</dbReference>
<organism evidence="1 2">
    <name type="scientific">Scortum barcoo</name>
    <name type="common">barcoo grunter</name>
    <dbReference type="NCBI Taxonomy" id="214431"/>
    <lineage>
        <taxon>Eukaryota</taxon>
        <taxon>Metazoa</taxon>
        <taxon>Chordata</taxon>
        <taxon>Craniata</taxon>
        <taxon>Vertebrata</taxon>
        <taxon>Euteleostomi</taxon>
        <taxon>Actinopterygii</taxon>
        <taxon>Neopterygii</taxon>
        <taxon>Teleostei</taxon>
        <taxon>Neoteleostei</taxon>
        <taxon>Acanthomorphata</taxon>
        <taxon>Eupercaria</taxon>
        <taxon>Centrarchiformes</taxon>
        <taxon>Terapontoidei</taxon>
        <taxon>Terapontidae</taxon>
        <taxon>Scortum</taxon>
    </lineage>
</organism>
<proteinExistence type="predicted"/>
<comment type="caution">
    <text evidence="1">The sequence shown here is derived from an EMBL/GenBank/DDBJ whole genome shotgun (WGS) entry which is preliminary data.</text>
</comment>